<accession>A0A061EFR9</accession>
<evidence type="ECO:0000313" key="3">
    <source>
        <dbReference type="Proteomes" id="UP000026915"/>
    </source>
</evidence>
<organism evidence="2 3">
    <name type="scientific">Theobroma cacao</name>
    <name type="common">Cacao</name>
    <name type="synonym">Cocoa</name>
    <dbReference type="NCBI Taxonomy" id="3641"/>
    <lineage>
        <taxon>Eukaryota</taxon>
        <taxon>Viridiplantae</taxon>
        <taxon>Streptophyta</taxon>
        <taxon>Embryophyta</taxon>
        <taxon>Tracheophyta</taxon>
        <taxon>Spermatophyta</taxon>
        <taxon>Magnoliopsida</taxon>
        <taxon>eudicotyledons</taxon>
        <taxon>Gunneridae</taxon>
        <taxon>Pentapetalae</taxon>
        <taxon>rosids</taxon>
        <taxon>malvids</taxon>
        <taxon>Malvales</taxon>
        <taxon>Malvaceae</taxon>
        <taxon>Byttnerioideae</taxon>
        <taxon>Theobroma</taxon>
    </lineage>
</organism>
<evidence type="ECO:0000256" key="1">
    <source>
        <dbReference type="SAM" id="Phobius"/>
    </source>
</evidence>
<proteinExistence type="predicted"/>
<name>A0A061EFR9_THECC</name>
<protein>
    <submittedName>
        <fullName evidence="2">Uncharacterized protein</fullName>
    </submittedName>
</protein>
<keyword evidence="1" id="KW-0812">Transmembrane</keyword>
<evidence type="ECO:0000313" key="2">
    <source>
        <dbReference type="EMBL" id="EOY03865.1"/>
    </source>
</evidence>
<reference evidence="2 3" key="1">
    <citation type="journal article" date="2013" name="Genome Biol.">
        <title>The genome sequence of the most widely cultivated cacao type and its use to identify candidate genes regulating pod color.</title>
        <authorList>
            <person name="Motamayor J.C."/>
            <person name="Mockaitis K."/>
            <person name="Schmutz J."/>
            <person name="Haiminen N."/>
            <person name="Iii D.L."/>
            <person name="Cornejo O."/>
            <person name="Findley S.D."/>
            <person name="Zheng P."/>
            <person name="Utro F."/>
            <person name="Royaert S."/>
            <person name="Saski C."/>
            <person name="Jenkins J."/>
            <person name="Podicheti R."/>
            <person name="Zhao M."/>
            <person name="Scheffler B.E."/>
            <person name="Stack J.C."/>
            <person name="Feltus F.A."/>
            <person name="Mustiga G.M."/>
            <person name="Amores F."/>
            <person name="Phillips W."/>
            <person name="Marelli J.P."/>
            <person name="May G.D."/>
            <person name="Shapiro H."/>
            <person name="Ma J."/>
            <person name="Bustamante C.D."/>
            <person name="Schnell R.J."/>
            <person name="Main D."/>
            <person name="Gilbert D."/>
            <person name="Parida L."/>
            <person name="Kuhn D.N."/>
        </authorList>
    </citation>
    <scope>NUCLEOTIDE SEQUENCE [LARGE SCALE GENOMIC DNA]</scope>
    <source>
        <strain evidence="3">cv. Matina 1-6</strain>
    </source>
</reference>
<dbReference type="InParanoid" id="A0A061EFR9"/>
<sequence>MGCPRLVVMVYWFSWRYVNKGWRLLLKGSLNNSRMIVGCFLLWILLLVLSNNSFRLYEDLSDERERIILLQWTRKAFQHGMAMELAV</sequence>
<dbReference type="EMBL" id="CM001882">
    <property type="protein sequence ID" value="EOY03865.1"/>
    <property type="molecule type" value="Genomic_DNA"/>
</dbReference>
<dbReference type="Proteomes" id="UP000026915">
    <property type="component" value="Chromosome 4"/>
</dbReference>
<keyword evidence="1" id="KW-0472">Membrane</keyword>
<feature type="transmembrane region" description="Helical" evidence="1">
    <location>
        <begin position="35"/>
        <end position="54"/>
    </location>
</feature>
<dbReference type="HOGENOM" id="CLU_2487918_0_0_1"/>
<dbReference type="AlphaFoldDB" id="A0A061EFR9"/>
<dbReference type="Gramene" id="EOY03865">
    <property type="protein sequence ID" value="EOY03865"/>
    <property type="gene ID" value="TCM_019067"/>
</dbReference>
<gene>
    <name evidence="2" type="ORF">TCM_019067</name>
</gene>
<keyword evidence="3" id="KW-1185">Reference proteome</keyword>
<keyword evidence="1" id="KW-1133">Transmembrane helix</keyword>